<evidence type="ECO:0000313" key="2">
    <source>
        <dbReference type="Proteomes" id="UP001162501"/>
    </source>
</evidence>
<name>A0AC59ZKJ8_RANTA</name>
<dbReference type="EMBL" id="OX596087">
    <property type="protein sequence ID" value="CAN0448480.1"/>
    <property type="molecule type" value="Genomic_DNA"/>
</dbReference>
<accession>A0AC59ZKJ8</accession>
<reference evidence="1" key="2">
    <citation type="submission" date="2025-03" db="EMBL/GenBank/DDBJ databases">
        <authorList>
            <consortium name="ELIXIR-Norway"/>
            <consortium name="Elixir Norway"/>
        </authorList>
    </citation>
    <scope>NUCLEOTIDE SEQUENCE</scope>
</reference>
<sequence>MVRFQIGWIVMTMCVCVLSCVQLCDPVDCSLLGSVHGIFQARTLEQVAISYSRGSSRPKDQTCISCASCIGRWILYHCATWEASDDNRQHLQVHFFYPYDSTIEVGL</sequence>
<proteinExistence type="predicted"/>
<evidence type="ECO:0000313" key="1">
    <source>
        <dbReference type="EMBL" id="CAN0448480.1"/>
    </source>
</evidence>
<reference evidence="1" key="1">
    <citation type="submission" date="2023-05" db="EMBL/GenBank/DDBJ databases">
        <authorList>
            <consortium name="ELIXIR-Norway"/>
        </authorList>
    </citation>
    <scope>NUCLEOTIDE SEQUENCE</scope>
</reference>
<gene>
    <name evidence="1" type="ORF">MRATA1EN22A_LOCUS19506</name>
</gene>
<organism evidence="1 2">
    <name type="scientific">Rangifer tarandus platyrhynchus</name>
    <name type="common">Svalbard reindeer</name>
    <dbReference type="NCBI Taxonomy" id="3082113"/>
    <lineage>
        <taxon>Eukaryota</taxon>
        <taxon>Metazoa</taxon>
        <taxon>Chordata</taxon>
        <taxon>Craniata</taxon>
        <taxon>Vertebrata</taxon>
        <taxon>Euteleostomi</taxon>
        <taxon>Mammalia</taxon>
        <taxon>Eutheria</taxon>
        <taxon>Laurasiatheria</taxon>
        <taxon>Artiodactyla</taxon>
        <taxon>Ruminantia</taxon>
        <taxon>Pecora</taxon>
        <taxon>Cervidae</taxon>
        <taxon>Odocoileinae</taxon>
        <taxon>Rangifer</taxon>
    </lineage>
</organism>
<protein>
    <submittedName>
        <fullName evidence="1">Uncharacterized protein</fullName>
    </submittedName>
</protein>
<dbReference type="Proteomes" id="UP001162501">
    <property type="component" value="Chromosome 3"/>
</dbReference>